<comment type="caution">
    <text evidence="1">The sequence shown here is derived from an EMBL/GenBank/DDBJ whole genome shotgun (WGS) entry which is preliminary data.</text>
</comment>
<dbReference type="Proteomes" id="UP001148737">
    <property type="component" value="Unassembled WGS sequence"/>
</dbReference>
<keyword evidence="2" id="KW-1185">Reference proteome</keyword>
<gene>
    <name evidence="1" type="ORF">NLG97_g8861</name>
</gene>
<proteinExistence type="predicted"/>
<accession>A0ACC1QIX3</accession>
<evidence type="ECO:0000313" key="1">
    <source>
        <dbReference type="EMBL" id="KAJ3477370.1"/>
    </source>
</evidence>
<reference evidence="1" key="1">
    <citation type="submission" date="2022-07" db="EMBL/GenBank/DDBJ databases">
        <title>Genome Sequence of Lecanicillium saksenae.</title>
        <authorList>
            <person name="Buettner E."/>
        </authorList>
    </citation>
    <scope>NUCLEOTIDE SEQUENCE</scope>
    <source>
        <strain evidence="1">VT-O1</strain>
    </source>
</reference>
<protein>
    <submittedName>
        <fullName evidence="1">Uncharacterized protein</fullName>
    </submittedName>
</protein>
<dbReference type="EMBL" id="JANAKD010001663">
    <property type="protein sequence ID" value="KAJ3477370.1"/>
    <property type="molecule type" value="Genomic_DNA"/>
</dbReference>
<name>A0ACC1QIX3_9HYPO</name>
<sequence length="161" mass="17591">MLRPNDSGIDLSPTSTDFVAEAMEKSLDLNATGGDGDGEYLAFGSNYQRYQAEEAKKHMPPNVFSLQGLLCQLAAVVGHRKSASQLRGMADHVGRERILVVHGAHDRMIGAGNGEKLIRMIRPAVGLIIDGMGHAPIMERTEWFNELLETRLAACVQMDSQ</sequence>
<evidence type="ECO:0000313" key="2">
    <source>
        <dbReference type="Proteomes" id="UP001148737"/>
    </source>
</evidence>
<organism evidence="1 2">
    <name type="scientific">Lecanicillium saksenae</name>
    <dbReference type="NCBI Taxonomy" id="468837"/>
    <lineage>
        <taxon>Eukaryota</taxon>
        <taxon>Fungi</taxon>
        <taxon>Dikarya</taxon>
        <taxon>Ascomycota</taxon>
        <taxon>Pezizomycotina</taxon>
        <taxon>Sordariomycetes</taxon>
        <taxon>Hypocreomycetidae</taxon>
        <taxon>Hypocreales</taxon>
        <taxon>Cordycipitaceae</taxon>
        <taxon>Lecanicillium</taxon>
    </lineage>
</organism>